<feature type="chain" id="PRO_5035603035" evidence="2">
    <location>
        <begin position="25"/>
        <end position="120"/>
    </location>
</feature>
<keyword evidence="2" id="KW-0732">Signal</keyword>
<sequence>MKGVKVLFRISLAILIDSLESNEAEKCDNAIDLVSFIKFKAKQLTIDQLLIKMDQLKLHDYDLTDACRQARLQLENEGQQNGPIMRKQRDIGSKRTAMKGGKGGKPPITPSFLRQKHKDH</sequence>
<dbReference type="Proteomes" id="UP000663829">
    <property type="component" value="Unassembled WGS sequence"/>
</dbReference>
<comment type="caution">
    <text evidence="4">The sequence shown here is derived from an EMBL/GenBank/DDBJ whole genome shotgun (WGS) entry which is preliminary data.</text>
</comment>
<dbReference type="AlphaFoldDB" id="A0A814UKC1"/>
<evidence type="ECO:0000313" key="5">
    <source>
        <dbReference type="EMBL" id="CAF3747597.1"/>
    </source>
</evidence>
<dbReference type="EMBL" id="CAJOBA010005563">
    <property type="protein sequence ID" value="CAF3747597.1"/>
    <property type="molecule type" value="Genomic_DNA"/>
</dbReference>
<dbReference type="EMBL" id="CAJNOK010005556">
    <property type="protein sequence ID" value="CAF0976776.1"/>
    <property type="molecule type" value="Genomic_DNA"/>
</dbReference>
<dbReference type="OrthoDB" id="159449at2759"/>
<evidence type="ECO:0000256" key="2">
    <source>
        <dbReference type="SAM" id="SignalP"/>
    </source>
</evidence>
<dbReference type="EMBL" id="CAJNOQ010007715">
    <property type="protein sequence ID" value="CAF1176712.1"/>
    <property type="molecule type" value="Genomic_DNA"/>
</dbReference>
<proteinExistence type="predicted"/>
<accession>A0A814UKC1</accession>
<evidence type="ECO:0000313" key="3">
    <source>
        <dbReference type="EMBL" id="CAF0976776.1"/>
    </source>
</evidence>
<protein>
    <submittedName>
        <fullName evidence="4">Uncharacterized protein</fullName>
    </submittedName>
</protein>
<evidence type="ECO:0000256" key="1">
    <source>
        <dbReference type="SAM" id="MobiDB-lite"/>
    </source>
</evidence>
<gene>
    <name evidence="4" type="ORF">GPM918_LOCUS22478</name>
    <name evidence="3" type="ORF">OVA965_LOCUS13370</name>
    <name evidence="6" type="ORF">SRO942_LOCUS22472</name>
    <name evidence="5" type="ORF">TMI583_LOCUS13375</name>
</gene>
<dbReference type="EMBL" id="CAJOBC010007716">
    <property type="protein sequence ID" value="CAF3940675.1"/>
    <property type="molecule type" value="Genomic_DNA"/>
</dbReference>
<keyword evidence="7" id="KW-1185">Reference proteome</keyword>
<feature type="region of interest" description="Disordered" evidence="1">
    <location>
        <begin position="77"/>
        <end position="120"/>
    </location>
</feature>
<evidence type="ECO:0000313" key="7">
    <source>
        <dbReference type="Proteomes" id="UP000663829"/>
    </source>
</evidence>
<evidence type="ECO:0000313" key="4">
    <source>
        <dbReference type="EMBL" id="CAF1176712.1"/>
    </source>
</evidence>
<dbReference type="Proteomes" id="UP000677228">
    <property type="component" value="Unassembled WGS sequence"/>
</dbReference>
<name>A0A814UKC1_9BILA</name>
<evidence type="ECO:0000313" key="6">
    <source>
        <dbReference type="EMBL" id="CAF3940675.1"/>
    </source>
</evidence>
<dbReference type="Proteomes" id="UP000681722">
    <property type="component" value="Unassembled WGS sequence"/>
</dbReference>
<dbReference type="Proteomes" id="UP000682733">
    <property type="component" value="Unassembled WGS sequence"/>
</dbReference>
<reference evidence="4" key="1">
    <citation type="submission" date="2021-02" db="EMBL/GenBank/DDBJ databases">
        <authorList>
            <person name="Nowell W R."/>
        </authorList>
    </citation>
    <scope>NUCLEOTIDE SEQUENCE</scope>
</reference>
<organism evidence="4 7">
    <name type="scientific">Didymodactylos carnosus</name>
    <dbReference type="NCBI Taxonomy" id="1234261"/>
    <lineage>
        <taxon>Eukaryota</taxon>
        <taxon>Metazoa</taxon>
        <taxon>Spiralia</taxon>
        <taxon>Gnathifera</taxon>
        <taxon>Rotifera</taxon>
        <taxon>Eurotatoria</taxon>
        <taxon>Bdelloidea</taxon>
        <taxon>Philodinida</taxon>
        <taxon>Philodinidae</taxon>
        <taxon>Didymodactylos</taxon>
    </lineage>
</organism>
<feature type="signal peptide" evidence="2">
    <location>
        <begin position="1"/>
        <end position="24"/>
    </location>
</feature>